<dbReference type="AlphaFoldDB" id="A0A3N4KTJ6"/>
<evidence type="ECO:0000313" key="2">
    <source>
        <dbReference type="EMBL" id="RPB11671.1"/>
    </source>
</evidence>
<name>A0A3N4KTJ6_9PEZI</name>
<dbReference type="InParanoid" id="A0A3N4KTJ6"/>
<organism evidence="2 3">
    <name type="scientific">Morchella conica CCBAS932</name>
    <dbReference type="NCBI Taxonomy" id="1392247"/>
    <lineage>
        <taxon>Eukaryota</taxon>
        <taxon>Fungi</taxon>
        <taxon>Dikarya</taxon>
        <taxon>Ascomycota</taxon>
        <taxon>Pezizomycotina</taxon>
        <taxon>Pezizomycetes</taxon>
        <taxon>Pezizales</taxon>
        <taxon>Morchellaceae</taxon>
        <taxon>Morchella</taxon>
    </lineage>
</organism>
<keyword evidence="3" id="KW-1185">Reference proteome</keyword>
<dbReference type="Proteomes" id="UP000277580">
    <property type="component" value="Unassembled WGS sequence"/>
</dbReference>
<feature type="compositionally biased region" description="Polar residues" evidence="1">
    <location>
        <begin position="1"/>
        <end position="18"/>
    </location>
</feature>
<gene>
    <name evidence="2" type="ORF">P167DRAFT_546234</name>
</gene>
<proteinExistence type="predicted"/>
<accession>A0A3N4KTJ6</accession>
<sequence>MPPQDTTFTTNAPSSSISRPKVLAPTSQRLGVSRVMKSTKKTSTSTSTSDPTFPALGVPKTTIKLDFAAILQSRALVDPSFDVATVPTRYPELPGFLLDAKRCPHLPKDYFAQCTHKQLEELVAALCVGGDGDPLFRVDEVVEGGDRYAGNQFMIRNALHTHYRE</sequence>
<dbReference type="OrthoDB" id="10580891at2759"/>
<dbReference type="EMBL" id="ML119134">
    <property type="protein sequence ID" value="RPB11671.1"/>
    <property type="molecule type" value="Genomic_DNA"/>
</dbReference>
<reference evidence="2 3" key="1">
    <citation type="journal article" date="2018" name="Nat. Ecol. Evol.">
        <title>Pezizomycetes genomes reveal the molecular basis of ectomycorrhizal truffle lifestyle.</title>
        <authorList>
            <person name="Murat C."/>
            <person name="Payen T."/>
            <person name="Noel B."/>
            <person name="Kuo A."/>
            <person name="Morin E."/>
            <person name="Chen J."/>
            <person name="Kohler A."/>
            <person name="Krizsan K."/>
            <person name="Balestrini R."/>
            <person name="Da Silva C."/>
            <person name="Montanini B."/>
            <person name="Hainaut M."/>
            <person name="Levati E."/>
            <person name="Barry K.W."/>
            <person name="Belfiori B."/>
            <person name="Cichocki N."/>
            <person name="Clum A."/>
            <person name="Dockter R.B."/>
            <person name="Fauchery L."/>
            <person name="Guy J."/>
            <person name="Iotti M."/>
            <person name="Le Tacon F."/>
            <person name="Lindquist E.A."/>
            <person name="Lipzen A."/>
            <person name="Malagnac F."/>
            <person name="Mello A."/>
            <person name="Molinier V."/>
            <person name="Miyauchi S."/>
            <person name="Poulain J."/>
            <person name="Riccioni C."/>
            <person name="Rubini A."/>
            <person name="Sitrit Y."/>
            <person name="Splivallo R."/>
            <person name="Traeger S."/>
            <person name="Wang M."/>
            <person name="Zifcakova L."/>
            <person name="Wipf D."/>
            <person name="Zambonelli A."/>
            <person name="Paolocci F."/>
            <person name="Nowrousian M."/>
            <person name="Ottonello S."/>
            <person name="Baldrian P."/>
            <person name="Spatafora J.W."/>
            <person name="Henrissat B."/>
            <person name="Nagy L.G."/>
            <person name="Aury J.M."/>
            <person name="Wincker P."/>
            <person name="Grigoriev I.V."/>
            <person name="Bonfante P."/>
            <person name="Martin F.M."/>
        </authorList>
    </citation>
    <scope>NUCLEOTIDE SEQUENCE [LARGE SCALE GENOMIC DNA]</scope>
    <source>
        <strain evidence="2 3">CCBAS932</strain>
    </source>
</reference>
<evidence type="ECO:0000313" key="3">
    <source>
        <dbReference type="Proteomes" id="UP000277580"/>
    </source>
</evidence>
<feature type="region of interest" description="Disordered" evidence="1">
    <location>
        <begin position="1"/>
        <end position="21"/>
    </location>
</feature>
<evidence type="ECO:0000256" key="1">
    <source>
        <dbReference type="SAM" id="MobiDB-lite"/>
    </source>
</evidence>
<protein>
    <submittedName>
        <fullName evidence="2">Uncharacterized protein</fullName>
    </submittedName>
</protein>